<gene>
    <name evidence="7" type="ORF">PSAL_001820</name>
</gene>
<keyword evidence="3" id="KW-0520">NAD</keyword>
<dbReference type="SUPFAM" id="SSF52283">
    <property type="entry name" value="Formate/glycerate dehydrogenase catalytic domain-like"/>
    <property type="match status" value="1"/>
</dbReference>
<protein>
    <submittedName>
        <fullName evidence="7">2-ketogluconate reductase</fullName>
        <ecNumber evidence="7">1.1.1.215</ecNumber>
    </submittedName>
</protein>
<reference evidence="7 8" key="1">
    <citation type="submission" date="2020-08" db="EMBL/GenBank/DDBJ databases">
        <title>Genome sequence of Rhodobacteraceae bacterium Lw-13e.</title>
        <authorList>
            <person name="Poehlein A."/>
            <person name="Wolter L."/>
            <person name="Daniel R."/>
            <person name="Brinkhoff T."/>
        </authorList>
    </citation>
    <scope>NUCLEOTIDE SEQUENCE [LARGE SCALE GENOMIC DNA]</scope>
    <source>
        <strain evidence="7 8">Lw-13e</strain>
    </source>
</reference>
<evidence type="ECO:0000313" key="7">
    <source>
        <dbReference type="EMBL" id="QPM88979.1"/>
    </source>
</evidence>
<dbReference type="Pfam" id="PF00389">
    <property type="entry name" value="2-Hacid_dh"/>
    <property type="match status" value="1"/>
</dbReference>
<feature type="domain" description="D-isomer specific 2-hydroxyacid dehydrogenase NAD-binding" evidence="6">
    <location>
        <begin position="108"/>
        <end position="279"/>
    </location>
</feature>
<organism evidence="7 8">
    <name type="scientific">Pseudooceanicola algae</name>
    <dbReference type="NCBI Taxonomy" id="1537215"/>
    <lineage>
        <taxon>Bacteria</taxon>
        <taxon>Pseudomonadati</taxon>
        <taxon>Pseudomonadota</taxon>
        <taxon>Alphaproteobacteria</taxon>
        <taxon>Rhodobacterales</taxon>
        <taxon>Paracoccaceae</taxon>
        <taxon>Pseudooceanicola</taxon>
    </lineage>
</organism>
<evidence type="ECO:0000259" key="5">
    <source>
        <dbReference type="Pfam" id="PF00389"/>
    </source>
</evidence>
<dbReference type="SUPFAM" id="SSF51735">
    <property type="entry name" value="NAD(P)-binding Rossmann-fold domains"/>
    <property type="match status" value="1"/>
</dbReference>
<evidence type="ECO:0000256" key="1">
    <source>
        <dbReference type="ARBA" id="ARBA00022857"/>
    </source>
</evidence>
<evidence type="ECO:0000256" key="4">
    <source>
        <dbReference type="RuleBase" id="RU003719"/>
    </source>
</evidence>
<keyword evidence="8" id="KW-1185">Reference proteome</keyword>
<dbReference type="PANTHER" id="PTHR10996:SF178">
    <property type="entry name" value="2-HYDROXYACID DEHYDROGENASE YGL185C-RELATED"/>
    <property type="match status" value="1"/>
</dbReference>
<dbReference type="InterPro" id="IPR036291">
    <property type="entry name" value="NAD(P)-bd_dom_sf"/>
</dbReference>
<dbReference type="PANTHER" id="PTHR10996">
    <property type="entry name" value="2-HYDROXYACID DEHYDROGENASE-RELATED"/>
    <property type="match status" value="1"/>
</dbReference>
<accession>A0A418SI97</accession>
<dbReference type="GO" id="GO:0030267">
    <property type="term" value="F:glyoxylate reductase (NADPH) activity"/>
    <property type="evidence" value="ECO:0007669"/>
    <property type="project" value="TreeGrafter"/>
</dbReference>
<dbReference type="Gene3D" id="3.40.50.720">
    <property type="entry name" value="NAD(P)-binding Rossmann-like Domain"/>
    <property type="match status" value="2"/>
</dbReference>
<sequence length="304" mass="32048">MPDLPDIALLGYMMDSVCDGLGQIGTPVPHDRIAALPDARRAAITCAVTSAVHGAPAELLDLLPNLRRVVSAGAGRDRYDMADLERRGIALFDTGGLVSSDTAEMAVGLLYAVSRDLVRADAHVRSGTWAGAHFGHRTRVTGKTVGIVGLGRIGWLIAERLAGAGLKPIYHSRTPLPEAPWPHEPDLETLAQRADYLVVAVPGGAATRHLIDAPILRALGPAGFLINVSRGSVVDEDALIEALQSDVIRGAALDVFQSEPGPDPRFAALPNTILTPHISAITEDFASELAAEITRLAAEEVQPG</sequence>
<dbReference type="Pfam" id="PF02826">
    <property type="entry name" value="2-Hacid_dh_C"/>
    <property type="match status" value="1"/>
</dbReference>
<keyword evidence="1" id="KW-0521">NADP</keyword>
<dbReference type="FunFam" id="3.40.50.720:FF:000213">
    <property type="entry name" value="Putative 2-hydroxyacid dehydrogenase"/>
    <property type="match status" value="1"/>
</dbReference>
<evidence type="ECO:0000313" key="8">
    <source>
        <dbReference type="Proteomes" id="UP000283786"/>
    </source>
</evidence>
<dbReference type="InterPro" id="IPR050223">
    <property type="entry name" value="D-isomer_2-hydroxyacid_DH"/>
</dbReference>
<dbReference type="Proteomes" id="UP000283786">
    <property type="component" value="Chromosome"/>
</dbReference>
<dbReference type="InterPro" id="IPR006139">
    <property type="entry name" value="D-isomer_2_OHA_DH_cat_dom"/>
</dbReference>
<dbReference type="InterPro" id="IPR006140">
    <property type="entry name" value="D-isomer_DH_NAD-bd"/>
</dbReference>
<dbReference type="GO" id="GO:0008873">
    <property type="term" value="F:gluconate 2-dehydrogenase activity"/>
    <property type="evidence" value="ECO:0007669"/>
    <property type="project" value="UniProtKB-EC"/>
</dbReference>
<keyword evidence="2 4" id="KW-0560">Oxidoreductase</keyword>
<dbReference type="GO" id="GO:0005829">
    <property type="term" value="C:cytosol"/>
    <property type="evidence" value="ECO:0007669"/>
    <property type="project" value="TreeGrafter"/>
</dbReference>
<proteinExistence type="inferred from homology"/>
<dbReference type="EC" id="1.1.1.215" evidence="7"/>
<evidence type="ECO:0000256" key="2">
    <source>
        <dbReference type="ARBA" id="ARBA00023002"/>
    </source>
</evidence>
<dbReference type="GO" id="GO:0016618">
    <property type="term" value="F:hydroxypyruvate reductase [NAD(P)H] activity"/>
    <property type="evidence" value="ECO:0007669"/>
    <property type="project" value="TreeGrafter"/>
</dbReference>
<dbReference type="GO" id="GO:0051287">
    <property type="term" value="F:NAD binding"/>
    <property type="evidence" value="ECO:0007669"/>
    <property type="project" value="InterPro"/>
</dbReference>
<dbReference type="OrthoDB" id="9793626at2"/>
<feature type="domain" description="D-isomer specific 2-hydroxyacid dehydrogenase catalytic" evidence="5">
    <location>
        <begin position="54"/>
        <end position="280"/>
    </location>
</feature>
<comment type="similarity">
    <text evidence="4">Belongs to the D-isomer specific 2-hydroxyacid dehydrogenase family.</text>
</comment>
<name>A0A418SI97_9RHOB</name>
<evidence type="ECO:0000259" key="6">
    <source>
        <dbReference type="Pfam" id="PF02826"/>
    </source>
</evidence>
<dbReference type="EMBL" id="CP060436">
    <property type="protein sequence ID" value="QPM88979.1"/>
    <property type="molecule type" value="Genomic_DNA"/>
</dbReference>
<dbReference type="AlphaFoldDB" id="A0A418SI97"/>
<evidence type="ECO:0000256" key="3">
    <source>
        <dbReference type="ARBA" id="ARBA00023027"/>
    </source>
</evidence>
<dbReference type="RefSeq" id="WP_119838654.1">
    <property type="nucleotide sequence ID" value="NZ_CP060436.1"/>
</dbReference>
<dbReference type="KEGG" id="palw:PSAL_001820"/>